<dbReference type="CDD" id="cd03784">
    <property type="entry name" value="GT1_Gtf-like"/>
    <property type="match status" value="1"/>
</dbReference>
<dbReference type="SUPFAM" id="SSF53756">
    <property type="entry name" value="UDP-Glycosyltransferase/glycogen phosphorylase"/>
    <property type="match status" value="1"/>
</dbReference>
<protein>
    <submittedName>
        <fullName evidence="1">Glycosyltransferase</fullName>
    </submittedName>
</protein>
<dbReference type="EMBL" id="JAJISC010000009">
    <property type="protein sequence ID" value="MCS2610921.1"/>
    <property type="molecule type" value="Genomic_DNA"/>
</dbReference>
<dbReference type="InterPro" id="IPR050426">
    <property type="entry name" value="Glycosyltransferase_28"/>
</dbReference>
<comment type="caution">
    <text evidence="1">The sequence shown here is derived from an EMBL/GenBank/DDBJ whole genome shotgun (WGS) entry which is preliminary data.</text>
</comment>
<name>A0ABT2EH42_9GAMM</name>
<evidence type="ECO:0000313" key="1">
    <source>
        <dbReference type="EMBL" id="MCS2610921.1"/>
    </source>
</evidence>
<proteinExistence type="predicted"/>
<sequence length="427" mass="45670">MSHFGVIAPPLHSHVKAFEALAVRLIERGHRVTFFQQGEARALLDDPRIGFYAIGQQSHGEGTLAKLNATLAHPSGFGLIGTIRALATTTDMLCRTLPAALDAQQVDGLLVDQMEPAGGLVAEALALPFVSVACALPINREPGMPLPVMPFAYADDAQSLKKYAVSERIHDRLMAAQRRVIARWAQAFGLPARAHAHAHACLSPLAQISQTIPAFDFPRRALPTHFHAVGPLRLPAAPIVKTLTPSLPEEPFVFASLGTLQGHRVRLFAKIAHACRRLDTPLLVAHCHRLSPAQAARLEAIGATTVVGGVDQPRVLRQAQAVVTHAGLNTVVDAIESATPMLALPLAFDQPGVAARVAHHGLGRRASRFASHRALAAHLERLLGDPGYRQRLARMQAALAQAGGAERAANIVERALGQNRPVEQEAA</sequence>
<dbReference type="InterPro" id="IPR002213">
    <property type="entry name" value="UDP_glucos_trans"/>
</dbReference>
<gene>
    <name evidence="1" type="ORF">LLY24_16520</name>
</gene>
<reference evidence="1" key="1">
    <citation type="submission" date="2021-11" db="EMBL/GenBank/DDBJ databases">
        <title>Halomonas sp., isolated from a coastal aquaculture zone in Dongshan Bay.</title>
        <authorList>
            <person name="Lin W."/>
        </authorList>
    </citation>
    <scope>NUCLEOTIDE SEQUENCE</scope>
    <source>
        <strain evidence="1">Yzlin-01</strain>
    </source>
</reference>
<keyword evidence="2" id="KW-1185">Reference proteome</keyword>
<dbReference type="Pfam" id="PF00201">
    <property type="entry name" value="UDPGT"/>
    <property type="match status" value="1"/>
</dbReference>
<dbReference type="Proteomes" id="UP001165542">
    <property type="component" value="Unassembled WGS sequence"/>
</dbReference>
<dbReference type="PANTHER" id="PTHR48050:SF13">
    <property type="entry name" value="STEROL 3-BETA-GLUCOSYLTRANSFERASE UGT80A2"/>
    <property type="match status" value="1"/>
</dbReference>
<dbReference type="PANTHER" id="PTHR48050">
    <property type="entry name" value="STEROL 3-BETA-GLUCOSYLTRANSFERASE"/>
    <property type="match status" value="1"/>
</dbReference>
<evidence type="ECO:0000313" key="2">
    <source>
        <dbReference type="Proteomes" id="UP001165542"/>
    </source>
</evidence>
<dbReference type="RefSeq" id="WP_259037417.1">
    <property type="nucleotide sequence ID" value="NZ_JAJISC010000009.1"/>
</dbReference>
<organism evidence="1 2">
    <name type="scientific">Halomonas dongshanensis</name>
    <dbReference type="NCBI Taxonomy" id="2890835"/>
    <lineage>
        <taxon>Bacteria</taxon>
        <taxon>Pseudomonadati</taxon>
        <taxon>Pseudomonadota</taxon>
        <taxon>Gammaproteobacteria</taxon>
        <taxon>Oceanospirillales</taxon>
        <taxon>Halomonadaceae</taxon>
        <taxon>Halomonas</taxon>
    </lineage>
</organism>
<dbReference type="Gene3D" id="3.40.50.2000">
    <property type="entry name" value="Glycogen Phosphorylase B"/>
    <property type="match status" value="2"/>
</dbReference>
<accession>A0ABT2EH42</accession>